<feature type="chain" id="PRO_5046677927" evidence="1">
    <location>
        <begin position="23"/>
        <end position="198"/>
    </location>
</feature>
<evidence type="ECO:0000256" key="1">
    <source>
        <dbReference type="SAM" id="SignalP"/>
    </source>
</evidence>
<name>A0ABW9G483_9GAMM</name>
<organism evidence="3 4">
    <name type="scientific">Celerinatantimonas yamalensis</name>
    <dbReference type="NCBI Taxonomy" id="559956"/>
    <lineage>
        <taxon>Bacteria</taxon>
        <taxon>Pseudomonadati</taxon>
        <taxon>Pseudomonadota</taxon>
        <taxon>Gammaproteobacteria</taxon>
        <taxon>Celerinatantimonadaceae</taxon>
        <taxon>Celerinatantimonas</taxon>
    </lineage>
</organism>
<evidence type="ECO:0000259" key="2">
    <source>
        <dbReference type="Pfam" id="PF03886"/>
    </source>
</evidence>
<proteinExistence type="predicted"/>
<dbReference type="PROSITE" id="PS51257">
    <property type="entry name" value="PROKAR_LIPOPROTEIN"/>
    <property type="match status" value="1"/>
</dbReference>
<sequence length="198" mass="22307">MNRWRMVYSLAALVLLAGCSHSESTQGTQEYLLSVSRSVPAIQNASPQTGAIQLLAIQLPDYLDGNQMIIVSPQGQVYRSRQHLWAEPLASQLRRLTQTRLAERLPQINWFVAGKDQPRAQLQIECTQFMTDTQGNVHISGYWQLLSSHHERQSRHAFQISAPLAHSGYLAMSQTLSQSWLKIVDKMAQILAHSSVMN</sequence>
<keyword evidence="3" id="KW-0449">Lipoprotein</keyword>
<dbReference type="EMBL" id="JBEQCT010000002">
    <property type="protein sequence ID" value="MFM2484466.1"/>
    <property type="molecule type" value="Genomic_DNA"/>
</dbReference>
<protein>
    <submittedName>
        <fullName evidence="3">ABC-type transport auxiliary lipoprotein family protein</fullName>
    </submittedName>
</protein>
<dbReference type="RefSeq" id="WP_408622644.1">
    <property type="nucleotide sequence ID" value="NZ_JBEQCT010000002.1"/>
</dbReference>
<feature type="signal peptide" evidence="1">
    <location>
        <begin position="1"/>
        <end position="22"/>
    </location>
</feature>
<reference evidence="3 4" key="1">
    <citation type="journal article" date="2013" name="Int. J. Syst. Evol. Microbiol.">
        <title>Celerinatantimonas yamalensis sp. nov., a cold-adapted diazotrophic bacterium from a cold permafrost brine.</title>
        <authorList>
            <person name="Shcherbakova V."/>
            <person name="Chuvilskaya N."/>
            <person name="Rivkina E."/>
            <person name="Demidov N."/>
            <person name="Uchaeva V."/>
            <person name="Suetin S."/>
            <person name="Suzina N."/>
            <person name="Gilichinsky D."/>
        </authorList>
    </citation>
    <scope>NUCLEOTIDE SEQUENCE [LARGE SCALE GENOMIC DNA]</scope>
    <source>
        <strain evidence="3 4">C7</strain>
    </source>
</reference>
<comment type="caution">
    <text evidence="3">The sequence shown here is derived from an EMBL/GenBank/DDBJ whole genome shotgun (WGS) entry which is preliminary data.</text>
</comment>
<keyword evidence="1" id="KW-0732">Signal</keyword>
<dbReference type="Pfam" id="PF03886">
    <property type="entry name" value="ABC_trans_aux"/>
    <property type="match status" value="1"/>
</dbReference>
<evidence type="ECO:0000313" key="4">
    <source>
        <dbReference type="Proteomes" id="UP001629953"/>
    </source>
</evidence>
<feature type="domain" description="ABC-type transport auxiliary lipoprotein component" evidence="2">
    <location>
        <begin position="31"/>
        <end position="188"/>
    </location>
</feature>
<keyword evidence="4" id="KW-1185">Reference proteome</keyword>
<gene>
    <name evidence="3" type="ORF">ABUE30_05200</name>
</gene>
<dbReference type="Gene3D" id="3.40.50.10610">
    <property type="entry name" value="ABC-type transport auxiliary lipoprotein component"/>
    <property type="match status" value="1"/>
</dbReference>
<accession>A0ABW9G483</accession>
<dbReference type="Proteomes" id="UP001629953">
    <property type="component" value="Unassembled WGS sequence"/>
</dbReference>
<evidence type="ECO:0000313" key="3">
    <source>
        <dbReference type="EMBL" id="MFM2484466.1"/>
    </source>
</evidence>
<dbReference type="SUPFAM" id="SSF159594">
    <property type="entry name" value="XCC0632-like"/>
    <property type="match status" value="1"/>
</dbReference>
<dbReference type="InterPro" id="IPR005586">
    <property type="entry name" value="ABC_trans_aux"/>
</dbReference>